<evidence type="ECO:0000313" key="3">
    <source>
        <dbReference type="Proteomes" id="UP000218542"/>
    </source>
</evidence>
<gene>
    <name evidence="2" type="ORF">SCALIN_C05_0043</name>
</gene>
<feature type="transmembrane region" description="Helical" evidence="1">
    <location>
        <begin position="101"/>
        <end position="122"/>
    </location>
</feature>
<keyword evidence="1" id="KW-0472">Membrane</keyword>
<keyword evidence="1" id="KW-0812">Transmembrane</keyword>
<dbReference type="Proteomes" id="UP000218542">
    <property type="component" value="Unassembled WGS sequence"/>
</dbReference>
<dbReference type="AlphaFoldDB" id="A0A286TVN2"/>
<organism evidence="2 3">
    <name type="scientific">Candidatus Scalindua japonica</name>
    <dbReference type="NCBI Taxonomy" id="1284222"/>
    <lineage>
        <taxon>Bacteria</taxon>
        <taxon>Pseudomonadati</taxon>
        <taxon>Planctomycetota</taxon>
        <taxon>Candidatus Brocadiia</taxon>
        <taxon>Candidatus Brocadiales</taxon>
        <taxon>Candidatus Scalinduaceae</taxon>
        <taxon>Candidatus Scalindua</taxon>
    </lineage>
</organism>
<evidence type="ECO:0000313" key="2">
    <source>
        <dbReference type="EMBL" id="GAX59958.1"/>
    </source>
</evidence>
<dbReference type="InterPro" id="IPR036866">
    <property type="entry name" value="RibonucZ/Hydroxyglut_hydro"/>
</dbReference>
<dbReference type="Gene3D" id="3.60.15.10">
    <property type="entry name" value="Ribonuclease Z/Hydroxyacylglutathione hydrolase-like"/>
    <property type="match status" value="1"/>
</dbReference>
<keyword evidence="1" id="KW-1133">Transmembrane helix</keyword>
<name>A0A286TVN2_9BACT</name>
<evidence type="ECO:0000256" key="1">
    <source>
        <dbReference type="SAM" id="Phobius"/>
    </source>
</evidence>
<sequence>MKMIKIHAIQTGKVKVKQFQITGANSIISRLWQLFFGKNWSDWYPIYCWLVEHPDGPFLIDVGEVAEVHKPGYLPDNFGLKVSVKYEVEREDEVDKKRSRLPWLSCFFGPYHFSFILISSLFQAGNIEPLTI</sequence>
<keyword evidence="2" id="KW-0378">Hydrolase</keyword>
<dbReference type="EMBL" id="BAOS01000005">
    <property type="protein sequence ID" value="GAX59958.1"/>
    <property type="molecule type" value="Genomic_DNA"/>
</dbReference>
<proteinExistence type="predicted"/>
<protein>
    <submittedName>
        <fullName evidence="2">Zn-dependent hydrolase, including glyoxylases</fullName>
    </submittedName>
</protein>
<reference evidence="3" key="1">
    <citation type="journal article" date="2017" name="Environ. Microbiol. Rep.">
        <title>Genetic Diversity of Marine Anaerobic Ammonium-Oxidizing Bacteria as Revealed by Genomic and Proteomic Analyses of 'Candidatus Scalindua japonica'.</title>
        <authorList>
            <person name="Oshiki M."/>
            <person name="Mizuto K."/>
            <person name="Kimura Z."/>
            <person name="Kindaichi T."/>
            <person name="Satoh H."/>
            <person name="Okabe S."/>
        </authorList>
    </citation>
    <scope>NUCLEOTIDE SEQUENCE [LARGE SCALE GENOMIC DNA]</scope>
    <source>
        <strain evidence="3">husup-a2</strain>
    </source>
</reference>
<comment type="caution">
    <text evidence="2">The sequence shown here is derived from an EMBL/GenBank/DDBJ whole genome shotgun (WGS) entry which is preliminary data.</text>
</comment>
<dbReference type="GO" id="GO:0016787">
    <property type="term" value="F:hydrolase activity"/>
    <property type="evidence" value="ECO:0007669"/>
    <property type="project" value="UniProtKB-KW"/>
</dbReference>
<accession>A0A286TVN2</accession>
<keyword evidence="3" id="KW-1185">Reference proteome</keyword>